<feature type="non-terminal residue" evidence="4">
    <location>
        <position position="1"/>
    </location>
</feature>
<sequence>VLQGNFGGLLEEELKFHNLPILKLDDDFMKIDPSHYEFYKHEGAGDSDEERTELTDGEDLFSYENRNALTDSVAMEESLEFIVVLSKIASLISHDCSLAIAESTNAEENEVKKMLHECLDLWESYVYRENIAPWTKATVAESSQSKMSGDPFHFDSSKATELTNAEENEVKKMLCECLDLRESYVYRENIAPWTKATVAKSSQSKMSGDPFHFDSSEATGVPHVCAFLVSLFCIVKKVAKMHAAQALNTRKIHHTWGPLMEEFTFSRDSVPSNGCHASTIVERYKVLLMTRGSMSSSTDARVVDNVVPGEITVFSGVLTSSLSTKVALIEARDLVEKAPTLLKKEVTKEEAEKIIEKMKEVGAKVTMQ</sequence>
<feature type="domain" description="Large ribosomal subunit protein bL12 C-terminal" evidence="3">
    <location>
        <begin position="324"/>
        <end position="367"/>
    </location>
</feature>
<dbReference type="Gene3D" id="3.20.20.140">
    <property type="entry name" value="Metal-dependent hydrolases"/>
    <property type="match status" value="1"/>
</dbReference>
<protein>
    <submittedName>
        <fullName evidence="4">Ribosomal protein L7/L12, C-terminal</fullName>
    </submittedName>
</protein>
<evidence type="ECO:0000256" key="2">
    <source>
        <dbReference type="ARBA" id="ARBA00023274"/>
    </source>
</evidence>
<dbReference type="GO" id="GO:0005840">
    <property type="term" value="C:ribosome"/>
    <property type="evidence" value="ECO:0007669"/>
    <property type="project" value="UniProtKB-KW"/>
</dbReference>
<dbReference type="Pfam" id="PF00542">
    <property type="entry name" value="Ribosomal_L12"/>
    <property type="match status" value="1"/>
</dbReference>
<dbReference type="Gene3D" id="3.30.1390.10">
    <property type="match status" value="1"/>
</dbReference>
<reference evidence="4 5" key="1">
    <citation type="submission" date="2023-12" db="EMBL/GenBank/DDBJ databases">
        <title>A high-quality genome assembly for Dillenia turbinata (Dilleniales).</title>
        <authorList>
            <person name="Chanderbali A."/>
        </authorList>
    </citation>
    <scope>NUCLEOTIDE SEQUENCE [LARGE SCALE GENOMIC DNA]</scope>
    <source>
        <strain evidence="4">LSX21</strain>
        <tissue evidence="4">Leaf</tissue>
    </source>
</reference>
<accession>A0AAN8WA49</accession>
<organism evidence="4 5">
    <name type="scientific">Dillenia turbinata</name>
    <dbReference type="NCBI Taxonomy" id="194707"/>
    <lineage>
        <taxon>Eukaryota</taxon>
        <taxon>Viridiplantae</taxon>
        <taxon>Streptophyta</taxon>
        <taxon>Embryophyta</taxon>
        <taxon>Tracheophyta</taxon>
        <taxon>Spermatophyta</taxon>
        <taxon>Magnoliopsida</taxon>
        <taxon>eudicotyledons</taxon>
        <taxon>Gunneridae</taxon>
        <taxon>Pentapetalae</taxon>
        <taxon>Dilleniales</taxon>
        <taxon>Dilleniaceae</taxon>
        <taxon>Dillenia</taxon>
    </lineage>
</organism>
<dbReference type="EMBL" id="JBAMMX010000004">
    <property type="protein sequence ID" value="KAK6942057.1"/>
    <property type="molecule type" value="Genomic_DNA"/>
</dbReference>
<dbReference type="Proteomes" id="UP001370490">
    <property type="component" value="Unassembled WGS sequence"/>
</dbReference>
<evidence type="ECO:0000256" key="1">
    <source>
        <dbReference type="ARBA" id="ARBA00022980"/>
    </source>
</evidence>
<evidence type="ECO:0000313" key="5">
    <source>
        <dbReference type="Proteomes" id="UP001370490"/>
    </source>
</evidence>
<dbReference type="SUPFAM" id="SSF54736">
    <property type="entry name" value="ClpS-like"/>
    <property type="match status" value="1"/>
</dbReference>
<dbReference type="GO" id="GO:0003735">
    <property type="term" value="F:structural constituent of ribosome"/>
    <property type="evidence" value="ECO:0007669"/>
    <property type="project" value="InterPro"/>
</dbReference>
<dbReference type="GO" id="GO:0003729">
    <property type="term" value="F:mRNA binding"/>
    <property type="evidence" value="ECO:0007669"/>
    <property type="project" value="TreeGrafter"/>
</dbReference>
<dbReference type="InterPro" id="IPR000206">
    <property type="entry name" value="Ribosomal_bL12"/>
</dbReference>
<keyword evidence="5" id="KW-1185">Reference proteome</keyword>
<name>A0AAN8WA49_9MAGN</name>
<dbReference type="GO" id="GO:1990904">
    <property type="term" value="C:ribonucleoprotein complex"/>
    <property type="evidence" value="ECO:0007669"/>
    <property type="project" value="UniProtKB-KW"/>
</dbReference>
<comment type="caution">
    <text evidence="4">The sequence shown here is derived from an EMBL/GenBank/DDBJ whole genome shotgun (WGS) entry which is preliminary data.</text>
</comment>
<dbReference type="InterPro" id="IPR014719">
    <property type="entry name" value="Ribosomal_bL12_C/ClpS-like"/>
</dbReference>
<dbReference type="InterPro" id="IPR013823">
    <property type="entry name" value="Ribosomal_bL12_C"/>
</dbReference>
<keyword evidence="1 4" id="KW-0689">Ribosomal protein</keyword>
<dbReference type="AlphaFoldDB" id="A0AAN8WA49"/>
<evidence type="ECO:0000313" key="4">
    <source>
        <dbReference type="EMBL" id="KAK6942057.1"/>
    </source>
</evidence>
<dbReference type="PANTHER" id="PTHR45987">
    <property type="entry name" value="39S RIBOSOMAL PROTEIN L12"/>
    <property type="match status" value="1"/>
</dbReference>
<keyword evidence="2" id="KW-0687">Ribonucleoprotein</keyword>
<dbReference type="GO" id="GO:0006412">
    <property type="term" value="P:translation"/>
    <property type="evidence" value="ECO:0007669"/>
    <property type="project" value="InterPro"/>
</dbReference>
<evidence type="ECO:0000259" key="3">
    <source>
        <dbReference type="Pfam" id="PF00542"/>
    </source>
</evidence>
<gene>
    <name evidence="4" type="ORF">RJ641_027434</name>
</gene>
<dbReference type="PANTHER" id="PTHR45987:SF4">
    <property type="entry name" value="LARGE RIBOSOMAL SUBUNIT PROTEIN BL12M"/>
    <property type="match status" value="1"/>
</dbReference>
<proteinExistence type="predicted"/>